<dbReference type="PATRIC" id="fig|68223.7.peg.8843"/>
<feature type="transmembrane region" description="Helical" evidence="1">
    <location>
        <begin position="155"/>
        <end position="176"/>
    </location>
</feature>
<feature type="transmembrane region" description="Helical" evidence="1">
    <location>
        <begin position="183"/>
        <end position="202"/>
    </location>
</feature>
<gene>
    <name evidence="2" type="ORF">VR44_20640</name>
</gene>
<comment type="caution">
    <text evidence="2">The sequence shown here is derived from an EMBL/GenBank/DDBJ whole genome shotgun (WGS) entry which is preliminary data.</text>
</comment>
<dbReference type="OrthoDB" id="4529884at2"/>
<dbReference type="Proteomes" id="UP000033551">
    <property type="component" value="Unassembled WGS sequence"/>
</dbReference>
<sequence length="255" mass="25969">MGVASVITAALPTAPVLRSEWIKIRSARAVLGSLLAVFAATAGITVLTAAAIGTSEPGALGEDRLFGAFFGINFGQSAAVAFGATAFAAEFRGGALRVSLTAVPNRTRLYLSKAVAVAGLSFLVGQFTGLVTFVAGQAFMGEYALALGDPGTLRAVFGSGVYLTLIALLSAGLAALVRSGTLVMGLLIPFLLIVPFVVGQVMDGAGQFMPDRAGQLVMRAHAEGSLGPWSGLGVTALWTLAALAGGWLAVRRRDA</sequence>
<evidence type="ECO:0000256" key="1">
    <source>
        <dbReference type="SAM" id="Phobius"/>
    </source>
</evidence>
<protein>
    <submittedName>
        <fullName evidence="2">ABC transporter</fullName>
    </submittedName>
</protein>
<keyword evidence="1" id="KW-1133">Transmembrane helix</keyword>
<proteinExistence type="predicted"/>
<feature type="transmembrane region" description="Helical" evidence="1">
    <location>
        <begin position="65"/>
        <end position="89"/>
    </location>
</feature>
<feature type="transmembrane region" description="Helical" evidence="1">
    <location>
        <begin position="229"/>
        <end position="250"/>
    </location>
</feature>
<dbReference type="RefSeq" id="WP_045949034.1">
    <property type="nucleotide sequence ID" value="NZ_JZWV01000569.1"/>
</dbReference>
<keyword evidence="3" id="KW-1185">Reference proteome</keyword>
<keyword evidence="1" id="KW-0812">Transmembrane</keyword>
<dbReference type="AlphaFoldDB" id="A0A0F4J834"/>
<name>A0A0F4J834_9ACTN</name>
<dbReference type="EMBL" id="JZWV01000569">
    <property type="protein sequence ID" value="KJY30375.1"/>
    <property type="molecule type" value="Genomic_DNA"/>
</dbReference>
<keyword evidence="1" id="KW-0472">Membrane</keyword>
<feature type="transmembrane region" description="Helical" evidence="1">
    <location>
        <begin position="110"/>
        <end position="135"/>
    </location>
</feature>
<feature type="transmembrane region" description="Helical" evidence="1">
    <location>
        <begin position="29"/>
        <end position="53"/>
    </location>
</feature>
<organism evidence="2 3">
    <name type="scientific">Streptomyces katrae</name>
    <dbReference type="NCBI Taxonomy" id="68223"/>
    <lineage>
        <taxon>Bacteria</taxon>
        <taxon>Bacillati</taxon>
        <taxon>Actinomycetota</taxon>
        <taxon>Actinomycetes</taxon>
        <taxon>Kitasatosporales</taxon>
        <taxon>Streptomycetaceae</taxon>
        <taxon>Streptomyces</taxon>
    </lineage>
</organism>
<reference evidence="2 3" key="1">
    <citation type="submission" date="2015-02" db="EMBL/GenBank/DDBJ databases">
        <authorList>
            <person name="Ju K.-S."/>
            <person name="Doroghazi J.R."/>
            <person name="Metcalf W."/>
        </authorList>
    </citation>
    <scope>NUCLEOTIDE SEQUENCE [LARGE SCALE GENOMIC DNA]</scope>
    <source>
        <strain evidence="2 3">NRRL ISP-5550</strain>
    </source>
</reference>
<accession>A0A0F4J834</accession>
<evidence type="ECO:0000313" key="3">
    <source>
        <dbReference type="Proteomes" id="UP000033551"/>
    </source>
</evidence>
<evidence type="ECO:0000313" key="2">
    <source>
        <dbReference type="EMBL" id="KJY30375.1"/>
    </source>
</evidence>